<dbReference type="EMBL" id="AOIO01000040">
    <property type="protein sequence ID" value="ELY98089.1"/>
    <property type="molecule type" value="Genomic_DNA"/>
</dbReference>
<dbReference type="Gene3D" id="3.30.70.1360">
    <property type="entry name" value="mj0159-like"/>
    <property type="match status" value="1"/>
</dbReference>
<dbReference type="PATRIC" id="fig|29540.5.peg.3907"/>
<dbReference type="InterPro" id="IPR013668">
    <property type="entry name" value="RNase_R_HTH_12"/>
</dbReference>
<reference evidence="3 4" key="1">
    <citation type="journal article" date="2014" name="PLoS Genet.">
        <title>Phylogenetically driven sequencing of extremely halophilic archaea reveals strategies for static and dynamic osmo-response.</title>
        <authorList>
            <person name="Becker E.A."/>
            <person name="Seitzer P.M."/>
            <person name="Tritt A."/>
            <person name="Larsen D."/>
            <person name="Krusor M."/>
            <person name="Yao A.I."/>
            <person name="Wu D."/>
            <person name="Madern D."/>
            <person name="Eisen J.A."/>
            <person name="Darling A.E."/>
            <person name="Facciotti M.T."/>
        </authorList>
    </citation>
    <scope>NUCLEOTIDE SEQUENCE [LARGE SCALE GENOMIC DNA]</scope>
    <source>
        <strain evidence="3 4">DSM 12278</strain>
    </source>
</reference>
<evidence type="ECO:0000313" key="4">
    <source>
        <dbReference type="Proteomes" id="UP000011554"/>
    </source>
</evidence>
<dbReference type="RefSeq" id="WP_006110936.1">
    <property type="nucleotide sequence ID" value="NZ_AOIO01000040.1"/>
</dbReference>
<keyword evidence="4" id="KW-1185">Reference proteome</keyword>
<accession>M0AHS3</accession>
<comment type="caution">
    <text evidence="3">The sequence shown here is derived from an EMBL/GenBank/DDBJ whole genome shotgun (WGS) entry which is preliminary data.</text>
</comment>
<dbReference type="Pfam" id="PF01995">
    <property type="entry name" value="NRD1_2"/>
    <property type="match status" value="2"/>
</dbReference>
<evidence type="ECO:0000313" key="3">
    <source>
        <dbReference type="EMBL" id="ELY98089.1"/>
    </source>
</evidence>
<dbReference type="AlphaFoldDB" id="M0AHS3"/>
<dbReference type="InterPro" id="IPR002846">
    <property type="entry name" value="NRD"/>
</dbReference>
<evidence type="ECO:0000259" key="1">
    <source>
        <dbReference type="Pfam" id="PF01995"/>
    </source>
</evidence>
<dbReference type="Pfam" id="PF08461">
    <property type="entry name" value="WHD_RNase_R"/>
    <property type="match status" value="1"/>
</dbReference>
<dbReference type="OrthoDB" id="358798at2157"/>
<organism evidence="3 4">
    <name type="scientific">Natrialba asiatica (strain ATCC 700177 / DSM 12278 / JCM 9576 / FERM P-10747 / NBRC 102637 / 172P1)</name>
    <dbReference type="NCBI Taxonomy" id="29540"/>
    <lineage>
        <taxon>Archaea</taxon>
        <taxon>Methanobacteriati</taxon>
        <taxon>Methanobacteriota</taxon>
        <taxon>Stenosarchaea group</taxon>
        <taxon>Halobacteria</taxon>
        <taxon>Halobacteriales</taxon>
        <taxon>Natrialbaceae</taxon>
        <taxon>Natrialba</taxon>
    </lineage>
</organism>
<feature type="domain" description="Ribonuclease R winged-helix" evidence="2">
    <location>
        <begin position="16"/>
        <end position="74"/>
    </location>
</feature>
<protein>
    <submittedName>
        <fullName evidence="3">Ribonuclease R</fullName>
    </submittedName>
</protein>
<name>M0AHS3_NATA1</name>
<dbReference type="PANTHER" id="PTHR41964:SF1">
    <property type="entry name" value="GLOBAL NITROGEN REGULATOR NRPR"/>
    <property type="match status" value="1"/>
</dbReference>
<feature type="domain" description="NrpR regulatory" evidence="1">
    <location>
        <begin position="205"/>
        <end position="334"/>
    </location>
</feature>
<dbReference type="eggNOG" id="arCOG02710">
    <property type="taxonomic scope" value="Archaea"/>
</dbReference>
<dbReference type="PANTHER" id="PTHR41964">
    <property type="entry name" value="GLOBAL NITROGEN REGULATOR NRPR"/>
    <property type="match status" value="1"/>
</dbReference>
<sequence length="349" mass="37712">MPPELDRRTYDLLRLVDRHGPIGSIQLVELMQLHGYDIKDRTIRLTLSDLDDLELTEKVPGQGRRLTQRGRNELEQGDVSSRLEQIRARIAALTSRVSYDPIEDTGALVASAAHLESDAVDDALELVSRLESLPLGPIPISLEDSAPGEPGDTRLLVPSSITLDGVLLAHGVNADLTTAGILEYEPVHVDDEFSDGDRQLQSGGRITRYVDVINGEGSSIDVISLLIEAGRTDVLTLLETESEGPGLLVGDGRQFPINRYEEARDLAVASRDAIGGVLDFRRPREQDKLPNGSSAWAFGSLTYVGVGELVLAALSEAGLTDEWDTLYGTVERNSFEPVAAVAPTAAIGD</sequence>
<dbReference type="Proteomes" id="UP000011554">
    <property type="component" value="Unassembled WGS sequence"/>
</dbReference>
<feature type="domain" description="NrpR regulatory" evidence="1">
    <location>
        <begin position="86"/>
        <end position="185"/>
    </location>
</feature>
<gene>
    <name evidence="3" type="ORF">C481_19175</name>
</gene>
<dbReference type="STRING" id="29540.C481_19175"/>
<dbReference type="InterPro" id="IPR036984">
    <property type="entry name" value="NrpR_dom_sf"/>
</dbReference>
<evidence type="ECO:0000259" key="2">
    <source>
        <dbReference type="Pfam" id="PF08461"/>
    </source>
</evidence>
<proteinExistence type="predicted"/>
<dbReference type="InterPro" id="IPR038982">
    <property type="entry name" value="NrpR"/>
</dbReference>